<evidence type="ECO:0000313" key="1">
    <source>
        <dbReference type="EMBL" id="TBU25481.1"/>
    </source>
</evidence>
<dbReference type="EMBL" id="ML143460">
    <property type="protein sequence ID" value="TBU25481.1"/>
    <property type="molecule type" value="Genomic_DNA"/>
</dbReference>
<dbReference type="AlphaFoldDB" id="A0A4Q9MHR7"/>
<proteinExistence type="predicted"/>
<name>A0A4Q9MHR7_9APHY</name>
<dbReference type="Proteomes" id="UP000292957">
    <property type="component" value="Unassembled WGS sequence"/>
</dbReference>
<organism evidence="1">
    <name type="scientific">Dichomitus squalens</name>
    <dbReference type="NCBI Taxonomy" id="114155"/>
    <lineage>
        <taxon>Eukaryota</taxon>
        <taxon>Fungi</taxon>
        <taxon>Dikarya</taxon>
        <taxon>Basidiomycota</taxon>
        <taxon>Agaricomycotina</taxon>
        <taxon>Agaricomycetes</taxon>
        <taxon>Polyporales</taxon>
        <taxon>Polyporaceae</taxon>
        <taxon>Dichomitus</taxon>
    </lineage>
</organism>
<reference evidence="1" key="1">
    <citation type="submission" date="2019-01" db="EMBL/GenBank/DDBJ databases">
        <title>Draft genome sequences of three monokaryotic isolates of the white-rot basidiomycete fungus Dichomitus squalens.</title>
        <authorList>
            <consortium name="DOE Joint Genome Institute"/>
            <person name="Lopez S.C."/>
            <person name="Andreopoulos B."/>
            <person name="Pangilinan J."/>
            <person name="Lipzen A."/>
            <person name="Riley R."/>
            <person name="Ahrendt S."/>
            <person name="Ng V."/>
            <person name="Barry K."/>
            <person name="Daum C."/>
            <person name="Grigoriev I.V."/>
            <person name="Hilden K.S."/>
            <person name="Makela M.R."/>
            <person name="de Vries R.P."/>
        </authorList>
    </citation>
    <scope>NUCLEOTIDE SEQUENCE [LARGE SCALE GENOMIC DNA]</scope>
    <source>
        <strain evidence="1">OM18370.1</strain>
    </source>
</reference>
<accession>A0A4Q9MHR7</accession>
<sequence>MQVRCWVASLGQQPMESKVTRYSSQDESRSGLYTMHERRARTARASGSCMSIPNYETPAVALTDRTDFGRARRKMARPRCAIYALFRQPLQPTHVRVVNHRLPPSALHQKRSVLSINITSTIHTPVRVGRPYYPRRQSDVREGLCACDSHWWTDNPPCSSHSSRPSCSITM</sequence>
<gene>
    <name evidence="1" type="ORF">BD311DRAFT_764354</name>
</gene>
<protein>
    <submittedName>
        <fullName evidence="1">Uncharacterized protein</fullName>
    </submittedName>
</protein>